<evidence type="ECO:0000313" key="1">
    <source>
        <dbReference type="EMBL" id="GBM52203.1"/>
    </source>
</evidence>
<sequence length="92" mass="10396">MINFSLVEPEMSSPRFNAMPQFSMYASISMYSIRVLNSEYANPSTQLRTQSDLHVLNSPCTHRSMAMPEMPSILAFRDNSFSNSEIKAVILS</sequence>
<protein>
    <submittedName>
        <fullName evidence="1">Uncharacterized protein</fullName>
    </submittedName>
</protein>
<gene>
    <name evidence="1" type="ORF">AVEN_170989_1</name>
</gene>
<keyword evidence="2" id="KW-1185">Reference proteome</keyword>
<accession>A0A4Y2GF30</accession>
<reference evidence="1 2" key="1">
    <citation type="journal article" date="2019" name="Sci. Rep.">
        <title>Orb-weaving spider Araneus ventricosus genome elucidates the spidroin gene catalogue.</title>
        <authorList>
            <person name="Kono N."/>
            <person name="Nakamura H."/>
            <person name="Ohtoshi R."/>
            <person name="Moran D.A.P."/>
            <person name="Shinohara A."/>
            <person name="Yoshida Y."/>
            <person name="Fujiwara M."/>
            <person name="Mori M."/>
            <person name="Tomita M."/>
            <person name="Arakawa K."/>
        </authorList>
    </citation>
    <scope>NUCLEOTIDE SEQUENCE [LARGE SCALE GENOMIC DNA]</scope>
</reference>
<proteinExistence type="predicted"/>
<dbReference type="Proteomes" id="UP000499080">
    <property type="component" value="Unassembled WGS sequence"/>
</dbReference>
<organism evidence="1 2">
    <name type="scientific">Araneus ventricosus</name>
    <name type="common">Orbweaver spider</name>
    <name type="synonym">Epeira ventricosa</name>
    <dbReference type="NCBI Taxonomy" id="182803"/>
    <lineage>
        <taxon>Eukaryota</taxon>
        <taxon>Metazoa</taxon>
        <taxon>Ecdysozoa</taxon>
        <taxon>Arthropoda</taxon>
        <taxon>Chelicerata</taxon>
        <taxon>Arachnida</taxon>
        <taxon>Araneae</taxon>
        <taxon>Araneomorphae</taxon>
        <taxon>Entelegynae</taxon>
        <taxon>Araneoidea</taxon>
        <taxon>Araneidae</taxon>
        <taxon>Araneus</taxon>
    </lineage>
</organism>
<dbReference type="AlphaFoldDB" id="A0A4Y2GF30"/>
<name>A0A4Y2GF30_ARAVE</name>
<comment type="caution">
    <text evidence="1">The sequence shown here is derived from an EMBL/GenBank/DDBJ whole genome shotgun (WGS) entry which is preliminary data.</text>
</comment>
<evidence type="ECO:0000313" key="2">
    <source>
        <dbReference type="Proteomes" id="UP000499080"/>
    </source>
</evidence>
<dbReference type="EMBL" id="BGPR01001369">
    <property type="protein sequence ID" value="GBM52203.1"/>
    <property type="molecule type" value="Genomic_DNA"/>
</dbReference>